<dbReference type="PANTHER" id="PTHR12993">
    <property type="entry name" value="N-ACETYLGLUCOSAMINYL-PHOSPHATIDYLINOSITOL DE-N-ACETYLASE-RELATED"/>
    <property type="match status" value="1"/>
</dbReference>
<dbReference type="Gene3D" id="3.40.50.10320">
    <property type="entry name" value="LmbE-like"/>
    <property type="match status" value="1"/>
</dbReference>
<name>A0A8J7WDT7_9RHOB</name>
<dbReference type="GO" id="GO:0000225">
    <property type="term" value="F:N-acetylglucosaminylphosphatidylinositol deacetylase activity"/>
    <property type="evidence" value="ECO:0007669"/>
    <property type="project" value="TreeGrafter"/>
</dbReference>
<organism evidence="1 2">
    <name type="scientific">Thetidibacter halocola</name>
    <dbReference type="NCBI Taxonomy" id="2827239"/>
    <lineage>
        <taxon>Bacteria</taxon>
        <taxon>Pseudomonadati</taxon>
        <taxon>Pseudomonadota</taxon>
        <taxon>Alphaproteobacteria</taxon>
        <taxon>Rhodobacterales</taxon>
        <taxon>Roseobacteraceae</taxon>
        <taxon>Thetidibacter</taxon>
    </lineage>
</organism>
<dbReference type="PANTHER" id="PTHR12993:SF23">
    <property type="entry name" value="N-ACETYLGLUCOSAMINYLPHOSPHATIDYLINOSITOL DEACETYLASE"/>
    <property type="match status" value="1"/>
</dbReference>
<keyword evidence="2" id="KW-1185">Reference proteome</keyword>
<comment type="caution">
    <text evidence="1">The sequence shown here is derived from an EMBL/GenBank/DDBJ whole genome shotgun (WGS) entry which is preliminary data.</text>
</comment>
<protein>
    <submittedName>
        <fullName evidence="1">PIG-L family deacetylase</fullName>
    </submittedName>
</protein>
<dbReference type="AlphaFoldDB" id="A0A8J7WDT7"/>
<dbReference type="InterPro" id="IPR003737">
    <property type="entry name" value="GlcNAc_PI_deacetylase-related"/>
</dbReference>
<dbReference type="Proteomes" id="UP000681356">
    <property type="component" value="Unassembled WGS sequence"/>
</dbReference>
<dbReference type="EMBL" id="JAGTUU010000004">
    <property type="protein sequence ID" value="MBS0124574.1"/>
    <property type="molecule type" value="Genomic_DNA"/>
</dbReference>
<dbReference type="Pfam" id="PF02585">
    <property type="entry name" value="PIG-L"/>
    <property type="match status" value="1"/>
</dbReference>
<proteinExistence type="predicted"/>
<evidence type="ECO:0000313" key="2">
    <source>
        <dbReference type="Proteomes" id="UP000681356"/>
    </source>
</evidence>
<gene>
    <name evidence="1" type="ORF">KB874_10540</name>
</gene>
<reference evidence="1" key="1">
    <citation type="submission" date="2021-04" db="EMBL/GenBank/DDBJ databases">
        <authorList>
            <person name="Yoon J."/>
        </authorList>
    </citation>
    <scope>NUCLEOTIDE SEQUENCE</scope>
    <source>
        <strain evidence="1">KMU-90</strain>
    </source>
</reference>
<accession>A0A8J7WDT7</accession>
<dbReference type="InterPro" id="IPR024078">
    <property type="entry name" value="LmbE-like_dom_sf"/>
</dbReference>
<evidence type="ECO:0000313" key="1">
    <source>
        <dbReference type="EMBL" id="MBS0124574.1"/>
    </source>
</evidence>
<dbReference type="SUPFAM" id="SSF102588">
    <property type="entry name" value="LmbE-like"/>
    <property type="match status" value="1"/>
</dbReference>
<sequence>MTIVAHQDDDILFMNPDILHSIEAGVANTTVFVTAGDAGAGAAYWLGREFGAKAAYALMAGVSDWIDETVTLDLGGRVVQVASSYLASAPDIRLYFLRLPDGGGDLPEDLAQQLARLDIGDLATVSALDGSATYSRQDLVGALAALMALHEPATLRLPVHDGPTAAAEHTDHRRVSIFAEEALGLHDGGLVSVTRYVHYDSRLMPENLSPEDAARSLEIMQAYAAHDPGTVDATGTLLDVYESWTARQYVAESFTLDTDDDGPPPARPDPAWPGPGAWEFGLMGEDAALFHIGSATGAVMPQAWFVPSLEDAWDSDGDHVYEVTRLAKPSGGGEVLAQALVFRTTAEGVLSFVSGIDLGPGGGGADPGGWTAEDVFYSLAGPDALLFTVDAASGAVAPQPWFTPGPNAWDRDGDHLYEILRFATPLDGGPALAETLVFETMPGGGFVQWTEGLPPVHIIAAAAGMALTAPPDETLVDLGP</sequence>